<name>A0A2Z5Y2L0_9ENTE</name>
<dbReference type="Gene3D" id="6.10.140.2190">
    <property type="match status" value="1"/>
</dbReference>
<dbReference type="Proteomes" id="UP000269226">
    <property type="component" value="Chromosome"/>
</dbReference>
<reference evidence="1 2" key="1">
    <citation type="submission" date="2018-01" db="EMBL/GenBank/DDBJ databases">
        <title>Whole genome sequence of Melissococcus plutonius DAT561.</title>
        <authorList>
            <person name="Okumura K."/>
            <person name="Takamatsu D."/>
            <person name="Okura M."/>
        </authorList>
    </citation>
    <scope>NUCLEOTIDE SEQUENCE [LARGE SCALE GENOMIC DNA]</scope>
    <source>
        <strain evidence="1 2">DAT561</strain>
    </source>
</reference>
<dbReference type="EMBL" id="AP018492">
    <property type="protein sequence ID" value="BBC61059.1"/>
    <property type="molecule type" value="Genomic_DNA"/>
</dbReference>
<sequence length="211" mass="23315">MAEIVQLKENGKLQYVKTHVKGIDGIDGELVRAKGDETISGVKNFTDGLQAKGKPVLTNFKALFDEGQRLTDKLHLARVVFGPIIGYSQTNQENDIPFTFNAGRYEGTITRDCKLHFNFNCKVQGGGSDNQYTDYAYFNLDTGKETATTSGRMIGGLGAPADKKIILQNLIPLQGTASFKKDDKFSITLGSREGKKLFSLQLMQGYIEEVY</sequence>
<dbReference type="RefSeq" id="WP_015694986.1">
    <property type="nucleotide sequence ID" value="NZ_AP018492.1"/>
</dbReference>
<organism evidence="1 2">
    <name type="scientific">Melissococcus plutonius</name>
    <dbReference type="NCBI Taxonomy" id="33970"/>
    <lineage>
        <taxon>Bacteria</taxon>
        <taxon>Bacillati</taxon>
        <taxon>Bacillota</taxon>
        <taxon>Bacilli</taxon>
        <taxon>Lactobacillales</taxon>
        <taxon>Enterococcaceae</taxon>
        <taxon>Melissococcus</taxon>
    </lineage>
</organism>
<dbReference type="AlphaFoldDB" id="A0A2Z5Y2L0"/>
<evidence type="ECO:0000313" key="1">
    <source>
        <dbReference type="EMBL" id="BBC61059.1"/>
    </source>
</evidence>
<dbReference type="GeneID" id="57043498"/>
<protein>
    <submittedName>
        <fullName evidence="1">Uncharacterized protein</fullName>
    </submittedName>
</protein>
<gene>
    <name evidence="1" type="ORF">DAT561_0947</name>
</gene>
<evidence type="ECO:0000313" key="2">
    <source>
        <dbReference type="Proteomes" id="UP000269226"/>
    </source>
</evidence>
<proteinExistence type="predicted"/>
<accession>A0A2Z5Y2L0</accession>